<dbReference type="AlphaFoldDB" id="W7TIK5"/>
<comment type="caution">
    <text evidence="1">The sequence shown here is derived from an EMBL/GenBank/DDBJ whole genome shotgun (WGS) entry which is preliminary data.</text>
</comment>
<organism evidence="1 2">
    <name type="scientific">Nannochloropsis gaditana</name>
    <dbReference type="NCBI Taxonomy" id="72520"/>
    <lineage>
        <taxon>Eukaryota</taxon>
        <taxon>Sar</taxon>
        <taxon>Stramenopiles</taxon>
        <taxon>Ochrophyta</taxon>
        <taxon>Eustigmatophyceae</taxon>
        <taxon>Eustigmatales</taxon>
        <taxon>Monodopsidaceae</taxon>
        <taxon>Nannochloropsis</taxon>
    </lineage>
</organism>
<keyword evidence="2" id="KW-1185">Reference proteome</keyword>
<sequence>MKVTSRATRSIESREIHTHDKNCNVMLELISSYISICKLLIVVQSRKDPAYPSSISTCLPLPNAHRCHYNERSSSVGMSNFACKAT</sequence>
<protein>
    <submittedName>
        <fullName evidence="1">Uncharacterized protein</fullName>
    </submittedName>
</protein>
<dbReference type="Proteomes" id="UP000019335">
    <property type="component" value="Unassembled WGS sequence"/>
</dbReference>
<evidence type="ECO:0000313" key="2">
    <source>
        <dbReference type="Proteomes" id="UP000019335"/>
    </source>
</evidence>
<reference evidence="1 2" key="1">
    <citation type="journal article" date="2014" name="Mol. Plant">
        <title>Chromosome Scale Genome Assembly and Transcriptome Profiling of Nannochloropsis gaditana in Nitrogen Depletion.</title>
        <authorList>
            <person name="Corteggiani Carpinelli E."/>
            <person name="Telatin A."/>
            <person name="Vitulo N."/>
            <person name="Forcato C."/>
            <person name="D'Angelo M."/>
            <person name="Schiavon R."/>
            <person name="Vezzi A."/>
            <person name="Giacometti G.M."/>
            <person name="Morosinotto T."/>
            <person name="Valle G."/>
        </authorList>
    </citation>
    <scope>NUCLEOTIDE SEQUENCE [LARGE SCALE GENOMIC DNA]</scope>
    <source>
        <strain evidence="1 2">B-31</strain>
    </source>
</reference>
<accession>W7TIK5</accession>
<name>W7TIK5_9STRA</name>
<proteinExistence type="predicted"/>
<evidence type="ECO:0000313" key="1">
    <source>
        <dbReference type="EMBL" id="EWM20754.1"/>
    </source>
</evidence>
<dbReference type="EMBL" id="AZIL01002827">
    <property type="protein sequence ID" value="EWM20754.1"/>
    <property type="molecule type" value="Genomic_DNA"/>
</dbReference>
<gene>
    <name evidence="1" type="ORF">Naga_100622g2</name>
</gene>